<sequence>MSDIITQKEIEKNLGDRLWRLNNLYVIKDENGTMVPFRLNEVQVELHRGLWFFVIIPKARQLGVTTFFSILYFDQILFSKNKTANIIAHRQDDMK</sequence>
<feature type="non-terminal residue" evidence="1">
    <location>
        <position position="95"/>
    </location>
</feature>
<reference evidence="1" key="1">
    <citation type="journal article" date="2015" name="Nature">
        <title>Complex archaea that bridge the gap between prokaryotes and eukaryotes.</title>
        <authorList>
            <person name="Spang A."/>
            <person name="Saw J.H."/>
            <person name="Jorgensen S.L."/>
            <person name="Zaremba-Niedzwiedzka K."/>
            <person name="Martijn J."/>
            <person name="Lind A.E."/>
            <person name="van Eijk R."/>
            <person name="Schleper C."/>
            <person name="Guy L."/>
            <person name="Ettema T.J."/>
        </authorList>
    </citation>
    <scope>NUCLEOTIDE SEQUENCE</scope>
</reference>
<evidence type="ECO:0000313" key="1">
    <source>
        <dbReference type="EMBL" id="KKL76700.1"/>
    </source>
</evidence>
<proteinExistence type="predicted"/>
<organism evidence="1">
    <name type="scientific">marine sediment metagenome</name>
    <dbReference type="NCBI Taxonomy" id="412755"/>
    <lineage>
        <taxon>unclassified sequences</taxon>
        <taxon>metagenomes</taxon>
        <taxon>ecological metagenomes</taxon>
    </lineage>
</organism>
<name>A0A0F9H4Z6_9ZZZZ</name>
<dbReference type="AlphaFoldDB" id="A0A0F9H4Z6"/>
<dbReference type="Gene3D" id="3.40.50.300">
    <property type="entry name" value="P-loop containing nucleotide triphosphate hydrolases"/>
    <property type="match status" value="1"/>
</dbReference>
<protein>
    <submittedName>
        <fullName evidence="1">Uncharacterized protein</fullName>
    </submittedName>
</protein>
<accession>A0A0F9H4Z6</accession>
<gene>
    <name evidence="1" type="ORF">LCGC14_2042310</name>
</gene>
<comment type="caution">
    <text evidence="1">The sequence shown here is derived from an EMBL/GenBank/DDBJ whole genome shotgun (WGS) entry which is preliminary data.</text>
</comment>
<dbReference type="EMBL" id="LAZR01023965">
    <property type="protein sequence ID" value="KKL76700.1"/>
    <property type="molecule type" value="Genomic_DNA"/>
</dbReference>
<dbReference type="InterPro" id="IPR027417">
    <property type="entry name" value="P-loop_NTPase"/>
</dbReference>